<sequence>MAWFERIFGSLTGGIPGKPDNDVVKQAAASASLPPERIGIAGEYDESGLAKRVTLAFDEDPELKDIGSLWVSQKGGTVVLKGKVPSPGFLEKAVNIAEFQAGTLSVDTSQVTIE</sequence>
<evidence type="ECO:0000313" key="3">
    <source>
        <dbReference type="Proteomes" id="UP000027395"/>
    </source>
</evidence>
<dbReference type="InterPro" id="IPR007055">
    <property type="entry name" value="BON_dom"/>
</dbReference>
<reference evidence="2 3" key="1">
    <citation type="journal article" date="2014" name="Appl. Environ. Microbiol.">
        <title>Elucidation of insertion elements encoded on plasmids and in vitro construction of shuttle vectors from the toxic cyanobacterium Planktothrix.</title>
        <authorList>
            <person name="Christiansen G."/>
            <person name="Goesmann A."/>
            <person name="Kurmayer R."/>
        </authorList>
    </citation>
    <scope>NUCLEOTIDE SEQUENCE [LARGE SCALE GENOMIC DNA]</scope>
    <source>
        <strain evidence="2 3">NIVA-CYA 126/8</strain>
    </source>
</reference>
<gene>
    <name evidence="2" type="ORF">A19Y_3499</name>
</gene>
<evidence type="ECO:0000259" key="1">
    <source>
        <dbReference type="PROSITE" id="PS50914"/>
    </source>
</evidence>
<dbReference type="RefSeq" id="WP_026786041.1">
    <property type="nucleotide sequence ID" value="NZ_CM002803.1"/>
</dbReference>
<dbReference type="GeneID" id="77288072"/>
<dbReference type="PATRIC" id="fig|388467.6.peg.3444"/>
<dbReference type="AlphaFoldDB" id="A0A073CW97"/>
<dbReference type="STRING" id="388467.A19Y_3499"/>
<proteinExistence type="predicted"/>
<dbReference type="HOGENOM" id="CLU_153715_0_0_3"/>
<organism evidence="2 3">
    <name type="scientific">Planktothrix agardhii (strain NIVA-CYA 126/8)</name>
    <dbReference type="NCBI Taxonomy" id="388467"/>
    <lineage>
        <taxon>Bacteria</taxon>
        <taxon>Bacillati</taxon>
        <taxon>Cyanobacteriota</taxon>
        <taxon>Cyanophyceae</taxon>
        <taxon>Oscillatoriophycideae</taxon>
        <taxon>Oscillatoriales</taxon>
        <taxon>Microcoleaceae</taxon>
        <taxon>Planktothrix</taxon>
    </lineage>
</organism>
<accession>A0A073CW97</accession>
<dbReference type="eggNOG" id="COG2823">
    <property type="taxonomic scope" value="Bacteria"/>
</dbReference>
<dbReference type="EMBL" id="CM002803">
    <property type="protein sequence ID" value="KEI68265.1"/>
    <property type="molecule type" value="Genomic_DNA"/>
</dbReference>
<evidence type="ECO:0000313" key="2">
    <source>
        <dbReference type="EMBL" id="KEI68265.1"/>
    </source>
</evidence>
<name>A0A073CW97_PLAA1</name>
<dbReference type="Proteomes" id="UP000027395">
    <property type="component" value="Chromosome"/>
</dbReference>
<dbReference type="PROSITE" id="PS50914">
    <property type="entry name" value="BON"/>
    <property type="match status" value="1"/>
</dbReference>
<keyword evidence="3" id="KW-1185">Reference proteome</keyword>
<protein>
    <recommendedName>
        <fullName evidence="1">BON domain-containing protein</fullName>
    </recommendedName>
</protein>
<feature type="domain" description="BON" evidence="1">
    <location>
        <begin position="45"/>
        <end position="114"/>
    </location>
</feature>